<comment type="similarity">
    <text evidence="2 4">Belongs to the SPP2 family.</text>
</comment>
<dbReference type="OrthoDB" id="5577072at2759"/>
<comment type="function">
    <text evidence="4">Involved in spliceosome maturation and the first step of pre-mRNA splicing.</text>
</comment>
<evidence type="ECO:0000259" key="6">
    <source>
        <dbReference type="Pfam" id="PF12656"/>
    </source>
</evidence>
<evidence type="ECO:0000256" key="1">
    <source>
        <dbReference type="ARBA" id="ARBA00004123"/>
    </source>
</evidence>
<proteinExistence type="inferred from homology"/>
<keyword evidence="4" id="KW-0747">Spliceosome</keyword>
<evidence type="ECO:0000256" key="2">
    <source>
        <dbReference type="ARBA" id="ARBA00008576"/>
    </source>
</evidence>
<dbReference type="InterPro" id="IPR026822">
    <property type="entry name" value="Spp2/MOS2_G-patch"/>
</dbReference>
<feature type="compositionally biased region" description="Low complexity" evidence="5">
    <location>
        <begin position="16"/>
        <end position="28"/>
    </location>
</feature>
<dbReference type="GeneID" id="72069368"/>
<name>A0A9Q8QKI1_9HYPO</name>
<evidence type="ECO:0000313" key="7">
    <source>
        <dbReference type="EMBL" id="UNI21428.1"/>
    </source>
</evidence>
<reference evidence="7" key="1">
    <citation type="submission" date="2021-11" db="EMBL/GenBank/DDBJ databases">
        <title>Purpureocillium_takamizusanense_genome.</title>
        <authorList>
            <person name="Nguyen N.-H."/>
        </authorList>
    </citation>
    <scope>NUCLEOTIDE SEQUENCE</scope>
    <source>
        <strain evidence="7">PT3</strain>
    </source>
</reference>
<feature type="region of interest" description="Disordered" evidence="5">
    <location>
        <begin position="255"/>
        <end position="374"/>
    </location>
</feature>
<dbReference type="Proteomes" id="UP000829364">
    <property type="component" value="Chromosome 7"/>
</dbReference>
<evidence type="ECO:0000256" key="5">
    <source>
        <dbReference type="SAM" id="MobiDB-lite"/>
    </source>
</evidence>
<dbReference type="AlphaFoldDB" id="A0A9Q8QKI1"/>
<dbReference type="GO" id="GO:0000398">
    <property type="term" value="P:mRNA splicing, via spliceosome"/>
    <property type="evidence" value="ECO:0007669"/>
    <property type="project" value="UniProtKB-UniRule"/>
</dbReference>
<evidence type="ECO:0000256" key="4">
    <source>
        <dbReference type="RuleBase" id="RU369096"/>
    </source>
</evidence>
<organism evidence="7 8">
    <name type="scientific">Purpureocillium takamizusanense</name>
    <dbReference type="NCBI Taxonomy" id="2060973"/>
    <lineage>
        <taxon>Eukaryota</taxon>
        <taxon>Fungi</taxon>
        <taxon>Dikarya</taxon>
        <taxon>Ascomycota</taxon>
        <taxon>Pezizomycotina</taxon>
        <taxon>Sordariomycetes</taxon>
        <taxon>Hypocreomycetidae</taxon>
        <taxon>Hypocreales</taxon>
        <taxon>Ophiocordycipitaceae</taxon>
        <taxon>Purpureocillium</taxon>
    </lineage>
</organism>
<comment type="subcellular location">
    <subcellularLocation>
        <location evidence="1 4">Nucleus</location>
    </subcellularLocation>
</comment>
<keyword evidence="4" id="KW-0507">mRNA processing</keyword>
<feature type="domain" description="Spp2/MOS2 G-patch" evidence="6">
    <location>
        <begin position="232"/>
        <end position="282"/>
    </location>
</feature>
<dbReference type="InterPro" id="IPR045166">
    <property type="entry name" value="Spp2-like"/>
</dbReference>
<dbReference type="Pfam" id="PF12656">
    <property type="entry name" value="G-patch_2"/>
    <property type="match status" value="1"/>
</dbReference>
<evidence type="ECO:0000256" key="3">
    <source>
        <dbReference type="ARBA" id="ARBA00023242"/>
    </source>
</evidence>
<feature type="compositionally biased region" description="Basic and acidic residues" evidence="5">
    <location>
        <begin position="180"/>
        <end position="192"/>
    </location>
</feature>
<keyword evidence="3 4" id="KW-0539">Nucleus</keyword>
<accession>A0A9Q8QKI1</accession>
<feature type="compositionally biased region" description="Basic and acidic residues" evidence="5">
    <location>
        <begin position="78"/>
        <end position="110"/>
    </location>
</feature>
<dbReference type="KEGG" id="ptkz:JDV02_007420"/>
<dbReference type="RefSeq" id="XP_047844909.1">
    <property type="nucleotide sequence ID" value="XM_047988910.1"/>
</dbReference>
<protein>
    <recommendedName>
        <fullName evidence="4">Pre-mRNA-splicing factor</fullName>
    </recommendedName>
</protein>
<evidence type="ECO:0000313" key="8">
    <source>
        <dbReference type="Proteomes" id="UP000829364"/>
    </source>
</evidence>
<feature type="compositionally biased region" description="Basic and acidic residues" evidence="5">
    <location>
        <begin position="60"/>
        <end position="69"/>
    </location>
</feature>
<gene>
    <name evidence="7" type="primary">spp2</name>
    <name evidence="7" type="ORF">JDV02_007420</name>
</gene>
<feature type="compositionally biased region" description="Basic and acidic residues" evidence="5">
    <location>
        <begin position="257"/>
        <end position="266"/>
    </location>
</feature>
<dbReference type="PANTHER" id="PTHR15818">
    <property type="entry name" value="G PATCH AND KOW-CONTAINING"/>
    <property type="match status" value="1"/>
</dbReference>
<dbReference type="PANTHER" id="PTHR15818:SF2">
    <property type="entry name" value="G-PATCH DOMAIN AND KOW MOTIFS-CONTAINING PROTEIN"/>
    <property type="match status" value="1"/>
</dbReference>
<sequence>MGEPEKGRIAIKFGTSSASASVSSSARPSPRPRAAPPSSLGKRPRAHALGGASDSDSDGDDRHRGRHEVITGFGAHGAETERERSAREAAKKEFVIARQPNRDWRAEMKAQRSSRRPLPGQEGRRKQSGNQRVETEPADQDKEIKWGLTVKEKKKASDDADEARQEGGDAPGTQPQQGDETQKEPTPERTLDDEAMDALLGRTTKTSKTIIHPAPLTEDDAYRRDAEAAGAASTLEDYEAMPVEEFGAALLRGMGWKGEERAPKPKEVRRRANRLGLGAKELKEDEDLGGWNQGGVQKKKKRPRLDEYRREESRRKEGRRNHEDSYKREREREREGHRDDNNNNRDRQRDYDRHRDRDAHHHHRSRDYDRDRRR</sequence>
<feature type="compositionally biased region" description="Basic and acidic residues" evidence="5">
    <location>
        <begin position="304"/>
        <end position="359"/>
    </location>
</feature>
<dbReference type="GO" id="GO:0005681">
    <property type="term" value="C:spliceosomal complex"/>
    <property type="evidence" value="ECO:0007669"/>
    <property type="project" value="UniProtKB-UniRule"/>
</dbReference>
<feature type="region of interest" description="Disordered" evidence="5">
    <location>
        <begin position="1"/>
        <end position="233"/>
    </location>
</feature>
<dbReference type="EMBL" id="CP086360">
    <property type="protein sequence ID" value="UNI21428.1"/>
    <property type="molecule type" value="Genomic_DNA"/>
</dbReference>
<feature type="compositionally biased region" description="Basic and acidic residues" evidence="5">
    <location>
        <begin position="155"/>
        <end position="167"/>
    </location>
</feature>
<keyword evidence="8" id="KW-1185">Reference proteome</keyword>
<keyword evidence="4" id="KW-0508">mRNA splicing</keyword>
<feature type="compositionally biased region" description="Basic and acidic residues" evidence="5">
    <location>
        <begin position="133"/>
        <end position="145"/>
    </location>
</feature>